<dbReference type="SMART" id="SM00717">
    <property type="entry name" value="SANT"/>
    <property type="match status" value="1"/>
</dbReference>
<evidence type="ECO:0000259" key="2">
    <source>
        <dbReference type="SMART" id="SM00717"/>
    </source>
</evidence>
<feature type="compositionally biased region" description="Low complexity" evidence="1">
    <location>
        <begin position="377"/>
        <end position="387"/>
    </location>
</feature>
<feature type="compositionally biased region" description="Low complexity" evidence="1">
    <location>
        <begin position="427"/>
        <end position="444"/>
    </location>
</feature>
<feature type="compositionally biased region" description="Acidic residues" evidence="1">
    <location>
        <begin position="510"/>
        <end position="524"/>
    </location>
</feature>
<dbReference type="Gene3D" id="1.10.10.60">
    <property type="entry name" value="Homeodomain-like"/>
    <property type="match status" value="1"/>
</dbReference>
<name>A0A9P6JDL6_MORAP</name>
<dbReference type="InterPro" id="IPR001005">
    <property type="entry name" value="SANT/Myb"/>
</dbReference>
<reference evidence="3" key="1">
    <citation type="journal article" date="2020" name="Fungal Divers.">
        <title>Resolving the Mortierellaceae phylogeny through synthesis of multi-gene phylogenetics and phylogenomics.</title>
        <authorList>
            <person name="Vandepol N."/>
            <person name="Liber J."/>
            <person name="Desiro A."/>
            <person name="Na H."/>
            <person name="Kennedy M."/>
            <person name="Barry K."/>
            <person name="Grigoriev I.V."/>
            <person name="Miller A.N."/>
            <person name="O'Donnell K."/>
            <person name="Stajich J.E."/>
            <person name="Bonito G."/>
        </authorList>
    </citation>
    <scope>NUCLEOTIDE SEQUENCE</scope>
    <source>
        <strain evidence="3">CK1249</strain>
    </source>
</reference>
<dbReference type="Proteomes" id="UP000738359">
    <property type="component" value="Unassembled WGS sequence"/>
</dbReference>
<feature type="compositionally biased region" description="Basic and acidic residues" evidence="1">
    <location>
        <begin position="529"/>
        <end position="539"/>
    </location>
</feature>
<keyword evidence="4" id="KW-1185">Reference proteome</keyword>
<proteinExistence type="predicted"/>
<dbReference type="InterPro" id="IPR009057">
    <property type="entry name" value="Homeodomain-like_sf"/>
</dbReference>
<dbReference type="SUPFAM" id="SSF46689">
    <property type="entry name" value="Homeodomain-like"/>
    <property type="match status" value="1"/>
</dbReference>
<feature type="compositionally biased region" description="Basic residues" evidence="1">
    <location>
        <begin position="264"/>
        <end position="275"/>
    </location>
</feature>
<feature type="compositionally biased region" description="Gly residues" evidence="1">
    <location>
        <begin position="199"/>
        <end position="215"/>
    </location>
</feature>
<dbReference type="OrthoDB" id="272624at2759"/>
<comment type="caution">
    <text evidence="3">The sequence shown here is derived from an EMBL/GenBank/DDBJ whole genome shotgun (WGS) entry which is preliminary data.</text>
</comment>
<feature type="compositionally biased region" description="Basic residues" evidence="1">
    <location>
        <begin position="178"/>
        <end position="194"/>
    </location>
</feature>
<dbReference type="CDD" id="cd00167">
    <property type="entry name" value="SANT"/>
    <property type="match status" value="1"/>
</dbReference>
<feature type="region of interest" description="Disordered" evidence="1">
    <location>
        <begin position="37"/>
        <end position="344"/>
    </location>
</feature>
<dbReference type="EMBL" id="JAAAHY010000049">
    <property type="protein sequence ID" value="KAF9967943.1"/>
    <property type="molecule type" value="Genomic_DNA"/>
</dbReference>
<dbReference type="PANTHER" id="PTHR22929">
    <property type="entry name" value="RNA POLYMERASE III TRANSCRIPTION INITIATION FACTOR B"/>
    <property type="match status" value="1"/>
</dbReference>
<dbReference type="Pfam" id="PF15963">
    <property type="entry name" value="Myb_DNA-bind_7"/>
    <property type="match status" value="1"/>
</dbReference>
<feature type="compositionally biased region" description="Basic residues" evidence="1">
    <location>
        <begin position="54"/>
        <end position="67"/>
    </location>
</feature>
<feature type="region of interest" description="Disordered" evidence="1">
    <location>
        <begin position="358"/>
        <end position="554"/>
    </location>
</feature>
<feature type="compositionally biased region" description="Basic and acidic residues" evidence="1">
    <location>
        <begin position="151"/>
        <end position="165"/>
    </location>
</feature>
<feature type="region of interest" description="Disordered" evidence="1">
    <location>
        <begin position="755"/>
        <end position="782"/>
    </location>
</feature>
<dbReference type="GO" id="GO:0000126">
    <property type="term" value="C:transcription factor TFIIIB complex"/>
    <property type="evidence" value="ECO:0007669"/>
    <property type="project" value="TreeGrafter"/>
</dbReference>
<feature type="compositionally biased region" description="Basic residues" evidence="1">
    <location>
        <begin position="488"/>
        <end position="500"/>
    </location>
</feature>
<gene>
    <name evidence="3" type="primary">BDP1</name>
    <name evidence="3" type="ORF">BGZ70_007577</name>
</gene>
<accession>A0A9P6JDL6</accession>
<evidence type="ECO:0000256" key="1">
    <source>
        <dbReference type="SAM" id="MobiDB-lite"/>
    </source>
</evidence>
<evidence type="ECO:0000313" key="4">
    <source>
        <dbReference type="Proteomes" id="UP000738359"/>
    </source>
</evidence>
<protein>
    <submittedName>
        <fullName evidence="3">Transcription factor TFIIIB component B</fullName>
    </submittedName>
</protein>
<feature type="compositionally biased region" description="Acidic residues" evidence="1">
    <location>
        <begin position="755"/>
        <end position="775"/>
    </location>
</feature>
<evidence type="ECO:0000313" key="3">
    <source>
        <dbReference type="EMBL" id="KAF9967943.1"/>
    </source>
</evidence>
<feature type="domain" description="Myb-like" evidence="2">
    <location>
        <begin position="647"/>
        <end position="695"/>
    </location>
</feature>
<dbReference type="GO" id="GO:0070898">
    <property type="term" value="P:RNA polymerase III preinitiation complex assembly"/>
    <property type="evidence" value="ECO:0007669"/>
    <property type="project" value="TreeGrafter"/>
</dbReference>
<dbReference type="InterPro" id="IPR039467">
    <property type="entry name" value="TFIIIB_B''_Myb"/>
</dbReference>
<dbReference type="GO" id="GO:0001156">
    <property type="term" value="F:TFIIIC-class transcription factor complex binding"/>
    <property type="evidence" value="ECO:0007669"/>
    <property type="project" value="TreeGrafter"/>
</dbReference>
<sequence>MLSHSNLTRLARLHQEHDRDLVQEYLDSLLSVEAFEPLEENKVEGIADSNTAVRKPKGRSRQSKRAKSQTAPPSDKSRPAENNKPSSTRRRREPNPPRQHKHDALNHYAVRAELDETDPTSKAINGQASPADVTQYGEVATKRMPKPKTRRATEQSKAVEQKTQELDVVDTEPTLARNKSRNGRKVKQRSRCKQHAQGQGQGPGKGRGQGQGQGQEQGAMTEQPQNEPRSSRNFEVHALTEKTEGTLLSPRKNAPTAARTGYRNWHKKPNGRKRRGDSSRGGKGKSCSLEAGSVSMRQIANEDKGQTRFAPKLKARPNRNRTAPSEDGTPAPTPSLSGSDAGSFGASLLEADAGLSNATASSSVGAAGKDLSSRRLSAVSTPAAATPMSPPPTLTRPIATPKSPTFSPTKLHKDKSTHQGTAISFPSVSDKSASEASSSTSTAAGKPIVVGSSKPAKGASIISVPTARTQTERDEEDEVETPESSTSSRKRSKGKQVVRNRTRESSHMEDGEDLTEDGDDEVPDYSDTYMHEFTKDMGTGRRSKTPGPAEDEVDELAEDYEEQVAIKQDEKEAEAKREPSVPAQQLMSKTLAPQVRVVDGRIELDHDSLVVDHDIVDAVVDQGPMEYVEESALTKFVNSSSYSTKPKSEKWSEEDTDRFYEAISQWGTDFGIIFRLFPGKSRIGVRNKFKREDRLNHQRVEEALNRRAGMDLKEYSQVTNQKFPEVDEATMFKKKPEDEEDLLPDLSFADEYRDDGEELEGVEKEEEPQDEETEEIVGMVDG</sequence>
<feature type="compositionally biased region" description="Basic and acidic residues" evidence="1">
    <location>
        <begin position="229"/>
        <end position="244"/>
    </location>
</feature>
<dbReference type="PANTHER" id="PTHR22929:SF0">
    <property type="entry name" value="TRANSCRIPTION FACTOR TFIIIB COMPONENT B'' HOMOLOG"/>
    <property type="match status" value="1"/>
</dbReference>
<dbReference type="AlphaFoldDB" id="A0A9P6JDL6"/>
<organism evidence="3 4">
    <name type="scientific">Mortierella alpina</name>
    <name type="common">Oleaginous fungus</name>
    <name type="synonym">Mortierella renispora</name>
    <dbReference type="NCBI Taxonomy" id="64518"/>
    <lineage>
        <taxon>Eukaryota</taxon>
        <taxon>Fungi</taxon>
        <taxon>Fungi incertae sedis</taxon>
        <taxon>Mucoromycota</taxon>
        <taxon>Mortierellomycotina</taxon>
        <taxon>Mortierellomycetes</taxon>
        <taxon>Mortierellales</taxon>
        <taxon>Mortierellaceae</taxon>
        <taxon>Mortierella</taxon>
    </lineage>
</organism>
<feature type="compositionally biased region" description="Basic and acidic residues" evidence="1">
    <location>
        <begin position="102"/>
        <end position="114"/>
    </location>
</feature>